<feature type="chain" id="PRO_5029809136" description="Secreted protein" evidence="1">
    <location>
        <begin position="25"/>
        <end position="164"/>
    </location>
</feature>
<comment type="caution">
    <text evidence="2">The sequence shown here is derived from an EMBL/GenBank/DDBJ whole genome shotgun (WGS) entry which is preliminary data.</text>
</comment>
<evidence type="ECO:0000313" key="2">
    <source>
        <dbReference type="EMBL" id="KAF3843769.1"/>
    </source>
</evidence>
<feature type="signal peptide" evidence="1">
    <location>
        <begin position="1"/>
        <end position="24"/>
    </location>
</feature>
<keyword evidence="3" id="KW-1185">Reference proteome</keyword>
<dbReference type="Proteomes" id="UP000518266">
    <property type="component" value="Unassembled WGS sequence"/>
</dbReference>
<accession>A0A7J5Y4N6</accession>
<dbReference type="EMBL" id="JAAKFY010000018">
    <property type="protein sequence ID" value="KAF3843769.1"/>
    <property type="molecule type" value="Genomic_DNA"/>
</dbReference>
<dbReference type="AlphaFoldDB" id="A0A7J5Y4N6"/>
<proteinExistence type="predicted"/>
<keyword evidence="1" id="KW-0732">Signal</keyword>
<sequence length="164" mass="17416">MLTVRAAALPEQLFLFVLCSGSAGDPGPALSNIASREQSPAGAGLQRRSCLSERCSSEEWSSLTDSSSVTSVCVSCCCQDKRRRGRRRARKMNGGGGTSGVPLEDPARLIFIPDLCGETLAITDRLMQFLPADLLTGTEWGLSSESSSDISISSSLRIPMISSL</sequence>
<reference evidence="2 3" key="1">
    <citation type="submission" date="2020-03" db="EMBL/GenBank/DDBJ databases">
        <title>Dissostichus mawsoni Genome sequencing and assembly.</title>
        <authorList>
            <person name="Park H."/>
        </authorList>
    </citation>
    <scope>NUCLEOTIDE SEQUENCE [LARGE SCALE GENOMIC DNA]</scope>
    <source>
        <strain evidence="2">DM0001</strain>
        <tissue evidence="2">Muscle</tissue>
    </source>
</reference>
<gene>
    <name evidence="2" type="ORF">F7725_002618</name>
</gene>
<evidence type="ECO:0000313" key="3">
    <source>
        <dbReference type="Proteomes" id="UP000518266"/>
    </source>
</evidence>
<evidence type="ECO:0008006" key="4">
    <source>
        <dbReference type="Google" id="ProtNLM"/>
    </source>
</evidence>
<protein>
    <recommendedName>
        <fullName evidence="4">Secreted protein</fullName>
    </recommendedName>
</protein>
<organism evidence="2 3">
    <name type="scientific">Dissostichus mawsoni</name>
    <name type="common">Antarctic cod</name>
    <dbReference type="NCBI Taxonomy" id="36200"/>
    <lineage>
        <taxon>Eukaryota</taxon>
        <taxon>Metazoa</taxon>
        <taxon>Chordata</taxon>
        <taxon>Craniata</taxon>
        <taxon>Vertebrata</taxon>
        <taxon>Euteleostomi</taxon>
        <taxon>Actinopterygii</taxon>
        <taxon>Neopterygii</taxon>
        <taxon>Teleostei</taxon>
        <taxon>Neoteleostei</taxon>
        <taxon>Acanthomorphata</taxon>
        <taxon>Eupercaria</taxon>
        <taxon>Perciformes</taxon>
        <taxon>Notothenioidei</taxon>
        <taxon>Nototheniidae</taxon>
        <taxon>Dissostichus</taxon>
    </lineage>
</organism>
<name>A0A7J5Y4N6_DISMA</name>
<evidence type="ECO:0000256" key="1">
    <source>
        <dbReference type="SAM" id="SignalP"/>
    </source>
</evidence>